<dbReference type="InterPro" id="IPR040198">
    <property type="entry name" value="Fido_containing"/>
</dbReference>
<dbReference type="PROSITE" id="PS51459">
    <property type="entry name" value="FIDO"/>
    <property type="match status" value="1"/>
</dbReference>
<dbReference type="PIRSF" id="PIRSF038925">
    <property type="entry name" value="AMP-prot_trans"/>
    <property type="match status" value="1"/>
</dbReference>
<accession>A0A521EL53</accession>
<feature type="binding site" evidence="1">
    <location>
        <position position="77"/>
    </location>
    <ligand>
        <name>ATP</name>
        <dbReference type="ChEBI" id="CHEBI:30616"/>
    </ligand>
</feature>
<reference evidence="5 6" key="1">
    <citation type="submission" date="2017-05" db="EMBL/GenBank/DDBJ databases">
        <authorList>
            <person name="Varghese N."/>
            <person name="Submissions S."/>
        </authorList>
    </citation>
    <scope>NUCLEOTIDE SEQUENCE [LARGE SCALE GENOMIC DNA]</scope>
    <source>
        <strain evidence="5 6">DSM 21985</strain>
    </source>
</reference>
<dbReference type="Pfam" id="PF13784">
    <property type="entry name" value="Fic_N"/>
    <property type="match status" value="1"/>
</dbReference>
<sequence length="374" mass="43355">MKNFKAGKYINQGHYESFEPTLLNRDWLLDDMKVIDLLSKADRQLGRLDMYSEYIPNIDLFISMHVTKEATQSSKIEGTQTHIEEALMDKENVPVEKRDDWEEVQNYVAAMSSAIKELEELPFSSRLIRNTHSVLMRGVRGEHKQPGEFRKSQNWIGGSTITEATFVPPIHEHISKLMGDLEQFMHDESLKLPDLIKIAIMHYQFETIHPFLDGNGRVGRLMITLFLVSCGILKQPILYLSDYFEKHRTDYYDHLMRVRLKNDLSGWIQFFLQGVIETAKSSIQTFDGILKLQKEVNAVLRSMGARSGNAQKVVNHLYKRPLISAERASEVAEVSMPTAYKLINSMEEHKILHEITGAERNRLYIFKDYIDLFR</sequence>
<proteinExistence type="predicted"/>
<dbReference type="SUPFAM" id="SSF140931">
    <property type="entry name" value="Fic-like"/>
    <property type="match status" value="1"/>
</dbReference>
<dbReference type="InterPro" id="IPR025758">
    <property type="entry name" value="Fic/DOC_N"/>
</dbReference>
<dbReference type="PANTHER" id="PTHR13504">
    <property type="entry name" value="FIDO DOMAIN-CONTAINING PROTEIN DDB_G0283145"/>
    <property type="match status" value="1"/>
</dbReference>
<dbReference type="Pfam" id="PF02661">
    <property type="entry name" value="Fic"/>
    <property type="match status" value="1"/>
</dbReference>
<dbReference type="AlphaFoldDB" id="A0A521EL53"/>
<name>A0A521EL53_9BACT</name>
<gene>
    <name evidence="5" type="ORF">SAMN06265219_112125</name>
</gene>
<feature type="binding site" evidence="3">
    <location>
        <begin position="213"/>
        <end position="220"/>
    </location>
    <ligand>
        <name>ATP</name>
        <dbReference type="ChEBI" id="CHEBI:30616"/>
    </ligand>
</feature>
<dbReference type="Gene3D" id="1.10.3290.10">
    <property type="entry name" value="Fido-like domain"/>
    <property type="match status" value="1"/>
</dbReference>
<dbReference type="PANTHER" id="PTHR13504:SF38">
    <property type="entry name" value="FIDO DOMAIN-CONTAINING PROTEIN"/>
    <property type="match status" value="1"/>
</dbReference>
<feature type="domain" description="Fido" evidence="4">
    <location>
        <begin position="123"/>
        <end position="273"/>
    </location>
</feature>
<feature type="binding site" evidence="3">
    <location>
        <begin position="251"/>
        <end position="252"/>
    </location>
    <ligand>
        <name>ATP</name>
        <dbReference type="ChEBI" id="CHEBI:30616"/>
    </ligand>
</feature>
<dbReference type="RefSeq" id="WP_142455272.1">
    <property type="nucleotide sequence ID" value="NZ_FXTP01000012.1"/>
</dbReference>
<feature type="binding site" evidence="1">
    <location>
        <position position="209"/>
    </location>
    <ligand>
        <name>ATP</name>
        <dbReference type="ChEBI" id="CHEBI:30616"/>
    </ligand>
</feature>
<evidence type="ECO:0000313" key="6">
    <source>
        <dbReference type="Proteomes" id="UP000317557"/>
    </source>
</evidence>
<keyword evidence="1" id="KW-0067">ATP-binding</keyword>
<keyword evidence="6" id="KW-1185">Reference proteome</keyword>
<feature type="binding site" evidence="1">
    <location>
        <begin position="214"/>
        <end position="220"/>
    </location>
    <ligand>
        <name>ATP</name>
        <dbReference type="ChEBI" id="CHEBI:30616"/>
    </ligand>
</feature>
<dbReference type="Proteomes" id="UP000317557">
    <property type="component" value="Unassembled WGS sequence"/>
</dbReference>
<dbReference type="GO" id="GO:0005524">
    <property type="term" value="F:ATP binding"/>
    <property type="evidence" value="ECO:0007669"/>
    <property type="project" value="UniProtKB-KW"/>
</dbReference>
<keyword evidence="1" id="KW-0547">Nucleotide-binding</keyword>
<evidence type="ECO:0000256" key="1">
    <source>
        <dbReference type="PIRSR" id="PIRSR038925-1"/>
    </source>
</evidence>
<evidence type="ECO:0000259" key="4">
    <source>
        <dbReference type="PROSITE" id="PS51459"/>
    </source>
</evidence>
<dbReference type="OrthoDB" id="9814400at2"/>
<evidence type="ECO:0000256" key="2">
    <source>
        <dbReference type="PIRSR" id="PIRSR640198-1"/>
    </source>
</evidence>
<feature type="binding site" evidence="1">
    <location>
        <position position="251"/>
    </location>
    <ligand>
        <name>ATP</name>
        <dbReference type="ChEBI" id="CHEBI:30616"/>
    </ligand>
</feature>
<dbReference type="InterPro" id="IPR026287">
    <property type="entry name" value="SoFic-like"/>
</dbReference>
<dbReference type="InterPro" id="IPR003812">
    <property type="entry name" value="Fido"/>
</dbReference>
<dbReference type="InterPro" id="IPR036597">
    <property type="entry name" value="Fido-like_dom_sf"/>
</dbReference>
<evidence type="ECO:0000313" key="5">
    <source>
        <dbReference type="EMBL" id="SMO84644.1"/>
    </source>
</evidence>
<organism evidence="5 6">
    <name type="scientific">Gracilimonas mengyeensis</name>
    <dbReference type="NCBI Taxonomy" id="1302730"/>
    <lineage>
        <taxon>Bacteria</taxon>
        <taxon>Pseudomonadati</taxon>
        <taxon>Balneolota</taxon>
        <taxon>Balneolia</taxon>
        <taxon>Balneolales</taxon>
        <taxon>Balneolaceae</taxon>
        <taxon>Gracilimonas</taxon>
    </lineage>
</organism>
<evidence type="ECO:0000256" key="3">
    <source>
        <dbReference type="PIRSR" id="PIRSR640198-2"/>
    </source>
</evidence>
<feature type="active site" evidence="2">
    <location>
        <position position="209"/>
    </location>
</feature>
<protein>
    <submittedName>
        <fullName evidence="5">Fic family protein</fullName>
    </submittedName>
</protein>
<dbReference type="EMBL" id="FXTP01000012">
    <property type="protein sequence ID" value="SMO84644.1"/>
    <property type="molecule type" value="Genomic_DNA"/>
</dbReference>